<keyword evidence="7" id="KW-1133">Transmembrane helix</keyword>
<reference evidence="9" key="1">
    <citation type="submission" date="2021-03" db="EMBL/GenBank/DDBJ databases">
        <title>Antimicrobial resistance genes in bacteria isolated from Japanese honey, and their potential for conferring macrolide and lincosamide resistance in the American foulbrood pathogen Paenibacillus larvae.</title>
        <authorList>
            <person name="Okamoto M."/>
            <person name="Kumagai M."/>
            <person name="Kanamori H."/>
            <person name="Takamatsu D."/>
        </authorList>
    </citation>
    <scope>NUCLEOTIDE SEQUENCE</scope>
    <source>
        <strain evidence="9">J40TS1</strain>
    </source>
</reference>
<dbReference type="InterPro" id="IPR003594">
    <property type="entry name" value="HATPase_dom"/>
</dbReference>
<evidence type="ECO:0000256" key="1">
    <source>
        <dbReference type="ARBA" id="ARBA00004651"/>
    </source>
</evidence>
<comment type="subcellular location">
    <subcellularLocation>
        <location evidence="1">Cell membrane</location>
        <topology evidence="1">Multi-pass membrane protein</topology>
    </subcellularLocation>
</comment>
<keyword evidence="3" id="KW-0597">Phosphoprotein</keyword>
<keyword evidence="2" id="KW-1003">Cell membrane</keyword>
<evidence type="ECO:0000256" key="5">
    <source>
        <dbReference type="ARBA" id="ARBA00022777"/>
    </source>
</evidence>
<organism evidence="9 10">
    <name type="scientific">Paenibacillus montaniterrae</name>
    <dbReference type="NCBI Taxonomy" id="429341"/>
    <lineage>
        <taxon>Bacteria</taxon>
        <taxon>Bacillati</taxon>
        <taxon>Bacillota</taxon>
        <taxon>Bacilli</taxon>
        <taxon>Bacillales</taxon>
        <taxon>Paenibacillaceae</taxon>
        <taxon>Paenibacillus</taxon>
    </lineage>
</organism>
<dbReference type="Gene3D" id="6.10.340.10">
    <property type="match status" value="1"/>
</dbReference>
<dbReference type="Pfam" id="PF00672">
    <property type="entry name" value="HAMP"/>
    <property type="match status" value="1"/>
</dbReference>
<dbReference type="PROSITE" id="PS50885">
    <property type="entry name" value="HAMP"/>
    <property type="match status" value="1"/>
</dbReference>
<dbReference type="Gene3D" id="3.30.565.10">
    <property type="entry name" value="Histidine kinase-like ATPase, C-terminal domain"/>
    <property type="match status" value="1"/>
</dbReference>
<dbReference type="InterPro" id="IPR050640">
    <property type="entry name" value="Bact_2-comp_sensor_kinase"/>
</dbReference>
<dbReference type="EMBL" id="BOSE01000002">
    <property type="protein sequence ID" value="GIP16125.1"/>
    <property type="molecule type" value="Genomic_DNA"/>
</dbReference>
<dbReference type="SUPFAM" id="SSF158472">
    <property type="entry name" value="HAMP domain-like"/>
    <property type="match status" value="1"/>
</dbReference>
<dbReference type="Pfam" id="PF02518">
    <property type="entry name" value="HATPase_c"/>
    <property type="match status" value="1"/>
</dbReference>
<dbReference type="PANTHER" id="PTHR34220">
    <property type="entry name" value="SENSOR HISTIDINE KINASE YPDA"/>
    <property type="match status" value="1"/>
</dbReference>
<evidence type="ECO:0000256" key="3">
    <source>
        <dbReference type="ARBA" id="ARBA00022553"/>
    </source>
</evidence>
<dbReference type="InterPro" id="IPR003660">
    <property type="entry name" value="HAMP_dom"/>
</dbReference>
<dbReference type="AlphaFoldDB" id="A0A919YMC4"/>
<gene>
    <name evidence="9" type="ORF">J40TS1_17670</name>
</gene>
<dbReference type="RefSeq" id="WP_213514355.1">
    <property type="nucleotide sequence ID" value="NZ_BOSE01000002.1"/>
</dbReference>
<comment type="caution">
    <text evidence="9">The sequence shown here is derived from an EMBL/GenBank/DDBJ whole genome shotgun (WGS) entry which is preliminary data.</text>
</comment>
<accession>A0A919YMC4</accession>
<dbReference type="InterPro" id="IPR010559">
    <property type="entry name" value="Sig_transdc_His_kin_internal"/>
</dbReference>
<evidence type="ECO:0000256" key="4">
    <source>
        <dbReference type="ARBA" id="ARBA00022679"/>
    </source>
</evidence>
<keyword evidence="5" id="KW-0418">Kinase</keyword>
<dbReference type="Proteomes" id="UP000683139">
    <property type="component" value="Unassembled WGS sequence"/>
</dbReference>
<evidence type="ECO:0000259" key="8">
    <source>
        <dbReference type="PROSITE" id="PS50885"/>
    </source>
</evidence>
<feature type="domain" description="HAMP" evidence="8">
    <location>
        <begin position="297"/>
        <end position="353"/>
    </location>
</feature>
<feature type="transmembrane region" description="Helical" evidence="7">
    <location>
        <begin position="275"/>
        <end position="295"/>
    </location>
</feature>
<evidence type="ECO:0000313" key="10">
    <source>
        <dbReference type="Proteomes" id="UP000683139"/>
    </source>
</evidence>
<dbReference type="CDD" id="cd06225">
    <property type="entry name" value="HAMP"/>
    <property type="match status" value="1"/>
</dbReference>
<evidence type="ECO:0000256" key="2">
    <source>
        <dbReference type="ARBA" id="ARBA00022475"/>
    </source>
</evidence>
<dbReference type="GO" id="GO:0005886">
    <property type="term" value="C:plasma membrane"/>
    <property type="evidence" value="ECO:0007669"/>
    <property type="project" value="UniProtKB-SubCell"/>
</dbReference>
<protein>
    <recommendedName>
        <fullName evidence="8">HAMP domain-containing protein</fullName>
    </recommendedName>
</protein>
<dbReference type="SMART" id="SM00304">
    <property type="entry name" value="HAMP"/>
    <property type="match status" value="1"/>
</dbReference>
<proteinExistence type="predicted"/>
<dbReference type="Pfam" id="PF06580">
    <property type="entry name" value="His_kinase"/>
    <property type="match status" value="1"/>
</dbReference>
<dbReference type="GO" id="GO:0000155">
    <property type="term" value="F:phosphorelay sensor kinase activity"/>
    <property type="evidence" value="ECO:0007669"/>
    <property type="project" value="InterPro"/>
</dbReference>
<feature type="transmembrane region" description="Helical" evidence="7">
    <location>
        <begin position="7"/>
        <end position="27"/>
    </location>
</feature>
<evidence type="ECO:0000313" key="9">
    <source>
        <dbReference type="EMBL" id="GIP16125.1"/>
    </source>
</evidence>
<keyword evidence="6 7" id="KW-0472">Membrane</keyword>
<dbReference type="InterPro" id="IPR036890">
    <property type="entry name" value="HATPase_C_sf"/>
</dbReference>
<evidence type="ECO:0000256" key="6">
    <source>
        <dbReference type="ARBA" id="ARBA00023136"/>
    </source>
</evidence>
<dbReference type="SUPFAM" id="SSF55874">
    <property type="entry name" value="ATPase domain of HSP90 chaperone/DNA topoisomerase II/histidine kinase"/>
    <property type="match status" value="1"/>
</dbReference>
<name>A0A919YMC4_9BACL</name>
<keyword evidence="10" id="KW-1185">Reference proteome</keyword>
<sequence>MNITRKITLGYIMLIFIPVMAFGYHYYMQIHGSLTKQYAEGRQKILEQAYANMKMDFTRIESIHRVLQYNSYVTDYLDGVYDTELENVYSFIRYIRPLYTQALFANPEIDSLLIYTKSEDIFTITDHFVGWEFLDPEIEESLSSLKPGSGLWVRVDPDSLHSELIYYQHLYNTQFTEIIGLLEIRINDTFIKKFFEAAGVKAPWEAFFLVEDEIVGNLPMQIHDNVFELVDSETDTFIIDRQNVINQLVLEELGVHVFITGKVDDVFHSLTRSEVIVIIILFLLLVGLSLAYYWLATSITKRILKLARHMRTLNEENLRQSIFKQKSSKKKDEIGFLIETYNSMLHRMDELINNVHRAELLNKEAAYKVLQAQIKPHFLYNTLETIRMLAETNNDKEVADISFWFGRLMRYSLSSEQDEVNLAQEINMAKFYLQIHKTRLQARLTYEIDISMDLSSVICPRFIIQPLVENSIIHGVSTVIRPVNIRLAAKDSENEIRIFVIDDGKGIPADKLKMLQSLLMAGDRQSEATTVTGVGLINVHDRIKAFFGGASRLEIDSEFGKGTSLCIIIEKRREK</sequence>
<dbReference type="PANTHER" id="PTHR34220:SF7">
    <property type="entry name" value="SENSOR HISTIDINE KINASE YPDA"/>
    <property type="match status" value="1"/>
</dbReference>
<keyword evidence="7" id="KW-0812">Transmembrane</keyword>
<evidence type="ECO:0000256" key="7">
    <source>
        <dbReference type="SAM" id="Phobius"/>
    </source>
</evidence>
<keyword evidence="4" id="KW-0808">Transferase</keyword>